<reference evidence="9" key="1">
    <citation type="submission" date="2009-08" db="EMBL/GenBank/DDBJ databases">
        <title>Annotation of Salpingoeca rosetta.</title>
        <authorList>
            <consortium name="The Broad Institute Genome Sequencing Platform"/>
            <person name="Russ C."/>
            <person name="Cuomo C."/>
            <person name="Burger G."/>
            <person name="Gray M.W."/>
            <person name="Holland P.W.H."/>
            <person name="King N."/>
            <person name="Lang F.B.F."/>
            <person name="Roger A.J."/>
            <person name="Ruiz-Trillo I."/>
            <person name="Young S.K."/>
            <person name="Zeng Q."/>
            <person name="Gargeya S."/>
            <person name="Alvarado L."/>
            <person name="Berlin A."/>
            <person name="Chapman S.B."/>
            <person name="Chen Z."/>
            <person name="Freedman E."/>
            <person name="Gellesch M."/>
            <person name="Goldberg J."/>
            <person name="Griggs A."/>
            <person name="Gujja S."/>
            <person name="Heilman E."/>
            <person name="Heiman D."/>
            <person name="Howarth C."/>
            <person name="Mehta T."/>
            <person name="Neiman D."/>
            <person name="Pearson M."/>
            <person name="Roberts A."/>
            <person name="Saif S."/>
            <person name="Shea T."/>
            <person name="Shenoy N."/>
            <person name="Sisk P."/>
            <person name="Stolte C."/>
            <person name="Sykes S."/>
            <person name="White J."/>
            <person name="Yandava C."/>
            <person name="Haas B."/>
            <person name="Nusbaum C."/>
            <person name="Birren B."/>
        </authorList>
    </citation>
    <scope>NUCLEOTIDE SEQUENCE [LARGE SCALE GENOMIC DNA]</scope>
    <source>
        <strain evidence="9">ATCC 50818</strain>
    </source>
</reference>
<dbReference type="OrthoDB" id="1726119at2759"/>
<dbReference type="SUPFAM" id="SSF48452">
    <property type="entry name" value="TPR-like"/>
    <property type="match status" value="1"/>
</dbReference>
<feature type="coiled-coil region" evidence="5">
    <location>
        <begin position="325"/>
        <end position="372"/>
    </location>
</feature>
<dbReference type="GeneID" id="16077987"/>
<dbReference type="PRINTS" id="PR00625">
    <property type="entry name" value="JDOMAIN"/>
</dbReference>
<dbReference type="InterPro" id="IPR011990">
    <property type="entry name" value="TPR-like_helical_dom_sf"/>
</dbReference>
<dbReference type="KEGG" id="sre:PTSG_01415"/>
<evidence type="ECO:0000256" key="1">
    <source>
        <dbReference type="ARBA" id="ARBA00004240"/>
    </source>
</evidence>
<dbReference type="SMART" id="SM00028">
    <property type="entry name" value="TPR"/>
    <property type="match status" value="7"/>
</dbReference>
<dbReference type="GO" id="GO:0034975">
    <property type="term" value="P:protein folding in endoplasmic reticulum"/>
    <property type="evidence" value="ECO:0007669"/>
    <property type="project" value="TreeGrafter"/>
</dbReference>
<dbReference type="Pfam" id="PF13181">
    <property type="entry name" value="TPR_8"/>
    <property type="match status" value="2"/>
</dbReference>
<evidence type="ECO:0000256" key="3">
    <source>
        <dbReference type="ARBA" id="ARBA00022824"/>
    </source>
</evidence>
<dbReference type="Pfam" id="PF00226">
    <property type="entry name" value="DnaJ"/>
    <property type="match status" value="1"/>
</dbReference>
<dbReference type="InterPro" id="IPR001623">
    <property type="entry name" value="DnaJ_domain"/>
</dbReference>
<dbReference type="SUPFAM" id="SSF48439">
    <property type="entry name" value="Protein prenylyltransferase"/>
    <property type="match status" value="1"/>
</dbReference>
<dbReference type="Gene3D" id="1.25.40.10">
    <property type="entry name" value="Tetratricopeptide repeat domain"/>
    <property type="match status" value="1"/>
</dbReference>
<dbReference type="GO" id="GO:0051787">
    <property type="term" value="F:misfolded protein binding"/>
    <property type="evidence" value="ECO:0007669"/>
    <property type="project" value="TreeGrafter"/>
</dbReference>
<dbReference type="PANTHER" id="PTHR44140:SF2">
    <property type="entry name" value="LD25575P"/>
    <property type="match status" value="1"/>
</dbReference>
<comment type="subcellular location">
    <subcellularLocation>
        <location evidence="1">Endoplasmic reticulum</location>
    </subcellularLocation>
</comment>
<dbReference type="STRING" id="946362.F2U0A1"/>
<dbReference type="CDD" id="cd06257">
    <property type="entry name" value="DnaJ"/>
    <property type="match status" value="1"/>
</dbReference>
<dbReference type="EMBL" id="GL832958">
    <property type="protein sequence ID" value="EGD80829.1"/>
    <property type="molecule type" value="Genomic_DNA"/>
</dbReference>
<evidence type="ECO:0000256" key="2">
    <source>
        <dbReference type="ARBA" id="ARBA00022729"/>
    </source>
</evidence>
<organism evidence="10">
    <name type="scientific">Salpingoeca rosetta (strain ATCC 50818 / BSB-021)</name>
    <dbReference type="NCBI Taxonomy" id="946362"/>
    <lineage>
        <taxon>Eukaryota</taxon>
        <taxon>Choanoflagellata</taxon>
        <taxon>Craspedida</taxon>
        <taxon>Salpingoecidae</taxon>
        <taxon>Salpingoeca</taxon>
    </lineage>
</organism>
<dbReference type="Proteomes" id="UP000007799">
    <property type="component" value="Unassembled WGS sequence"/>
</dbReference>
<dbReference type="PANTHER" id="PTHR44140">
    <property type="entry name" value="LD25575P"/>
    <property type="match status" value="1"/>
</dbReference>
<sequence>MAATALLAAVVVVLCTAIQDVSAELSVADHLATGDKHLAAGELSTALDHYHSACDGAPNDYSPYFKRSIAYLALGRLRQASKDLDRVLELKPDFTQARSKRAEILLKMGQLSSAKEDFVALGDTEQAANIDRLAATREAADTAAEQEQWQEALNLYTQVIETVGSDADLRMKRGKVYMHLGIMGEAMADVKRATVLKSANTKAFFLLSELEFKSGNYEGALEQIRQCVKLDGDDKACFDFYKKLKKFTKLANKAKEVLAAKRYAEVIMNVEKMEKLDVQEPFYLAWFAKLRCECLSKLARTAPALEACNTAAELDPNDAFVFVHRATAYEQLEDLEACVQNYQKAAELNQDNREIQEGLKRAQRLLKNSNKRDYYKILGVSRTASKKDIVKAYRKLAQEWHPDKFETEEEKAQAEKKFMDIAAAKEVLSDPEKRRMFDNGEDPLDAEEERERAQHRANPFGQGFNPFGGGGRFHFRFQ</sequence>
<keyword evidence="4" id="KW-0802">TPR repeat</keyword>
<evidence type="ECO:0000259" key="8">
    <source>
        <dbReference type="PROSITE" id="PS50076"/>
    </source>
</evidence>
<evidence type="ECO:0000256" key="6">
    <source>
        <dbReference type="SAM" id="MobiDB-lite"/>
    </source>
</evidence>
<feature type="chain" id="PRO_5003287143" description="J domain-containing protein" evidence="7">
    <location>
        <begin position="24"/>
        <end position="478"/>
    </location>
</feature>
<keyword evidence="5" id="KW-0175">Coiled coil</keyword>
<feature type="signal peptide" evidence="7">
    <location>
        <begin position="1"/>
        <end position="23"/>
    </location>
</feature>
<evidence type="ECO:0000256" key="4">
    <source>
        <dbReference type="PROSITE-ProRule" id="PRU00339"/>
    </source>
</evidence>
<name>F2U0A1_SALR5</name>
<evidence type="ECO:0000313" key="10">
    <source>
        <dbReference type="Proteomes" id="UP000007799"/>
    </source>
</evidence>
<evidence type="ECO:0000313" key="9">
    <source>
        <dbReference type="EMBL" id="EGD80829.1"/>
    </source>
</evidence>
<dbReference type="OMA" id="PFAHFQH"/>
<dbReference type="InterPro" id="IPR036869">
    <property type="entry name" value="J_dom_sf"/>
</dbReference>
<feature type="repeat" description="TPR" evidence="4">
    <location>
        <begin position="201"/>
        <end position="234"/>
    </location>
</feature>
<keyword evidence="10" id="KW-1185">Reference proteome</keyword>
<accession>F2U0A1</accession>
<dbReference type="Gene3D" id="1.10.287.110">
    <property type="entry name" value="DnaJ domain"/>
    <property type="match status" value="1"/>
</dbReference>
<dbReference type="eggNOG" id="KOG0624">
    <property type="taxonomic scope" value="Eukaryota"/>
</dbReference>
<feature type="repeat" description="TPR" evidence="4">
    <location>
        <begin position="319"/>
        <end position="352"/>
    </location>
</feature>
<dbReference type="SUPFAM" id="SSF46565">
    <property type="entry name" value="Chaperone J-domain"/>
    <property type="match status" value="1"/>
</dbReference>
<dbReference type="GO" id="GO:0005783">
    <property type="term" value="C:endoplasmic reticulum"/>
    <property type="evidence" value="ECO:0007669"/>
    <property type="project" value="UniProtKB-SubCell"/>
</dbReference>
<feature type="region of interest" description="Disordered" evidence="6">
    <location>
        <begin position="432"/>
        <end position="470"/>
    </location>
</feature>
<evidence type="ECO:0000256" key="7">
    <source>
        <dbReference type="SAM" id="SignalP"/>
    </source>
</evidence>
<proteinExistence type="predicted"/>
<keyword evidence="2 7" id="KW-0732">Signal</keyword>
<feature type="domain" description="J" evidence="8">
    <location>
        <begin position="373"/>
        <end position="441"/>
    </location>
</feature>
<dbReference type="GO" id="GO:0051087">
    <property type="term" value="F:protein-folding chaperone binding"/>
    <property type="evidence" value="ECO:0007669"/>
    <property type="project" value="TreeGrafter"/>
</dbReference>
<dbReference type="Pfam" id="PF13432">
    <property type="entry name" value="TPR_16"/>
    <property type="match status" value="2"/>
</dbReference>
<dbReference type="SMART" id="SM00271">
    <property type="entry name" value="DnaJ"/>
    <property type="match status" value="1"/>
</dbReference>
<dbReference type="PROSITE" id="PS50005">
    <property type="entry name" value="TPR"/>
    <property type="match status" value="3"/>
</dbReference>
<dbReference type="InterPro" id="IPR051727">
    <property type="entry name" value="DnaJ_C3_Co-chaperones"/>
</dbReference>
<keyword evidence="3" id="KW-0256">Endoplasmic reticulum</keyword>
<protein>
    <recommendedName>
        <fullName evidence="8">J domain-containing protein</fullName>
    </recommendedName>
</protein>
<dbReference type="InterPro" id="IPR019734">
    <property type="entry name" value="TPR_rpt"/>
</dbReference>
<dbReference type="PROSITE" id="PS50076">
    <property type="entry name" value="DNAJ_2"/>
    <property type="match status" value="1"/>
</dbReference>
<dbReference type="RefSeq" id="XP_004997390.1">
    <property type="nucleotide sequence ID" value="XM_004997333.1"/>
</dbReference>
<dbReference type="InParanoid" id="F2U0A1"/>
<feature type="repeat" description="TPR" evidence="4">
    <location>
        <begin position="61"/>
        <end position="94"/>
    </location>
</feature>
<gene>
    <name evidence="9" type="ORF">PTSG_01415</name>
</gene>
<dbReference type="FunCoup" id="F2U0A1">
    <property type="interactions" value="1398"/>
</dbReference>
<feature type="compositionally biased region" description="Acidic residues" evidence="6">
    <location>
        <begin position="439"/>
        <end position="448"/>
    </location>
</feature>
<evidence type="ECO:0000256" key="5">
    <source>
        <dbReference type="SAM" id="Coils"/>
    </source>
</evidence>
<dbReference type="AlphaFoldDB" id="F2U0A1"/>